<keyword evidence="1" id="KW-0694">RNA-binding</keyword>
<sequence>MSDEIVHNFSDVFQALGRDVTVTLQTHNQENIPVLTRQVLLFQQRLQQVDFGFAFEHYRRFNPDDLEVMTDGALQMLLSLDQMRNAISDPPDHPFPFAEPPPEEPRQGPGRPRTFIDPDILKLAVDMRRTKRLADLLGVHVRTLRRRALEQGLVQPGEPVYVEFETEEGLVMRVYRSSTGAVSDISDANLDSAVQSIIEAFPSFGRRLIQGHLKFMGIHIPRSRVQASYARVVGLPTQTFGVRRISRRIYTVPGPNSLWHHDGQHGLIRYKIVIHAFVDGYSRLVTGIQANNNNRAETVLDLFVEAVEAHGCPSRARGDHGTENLMVAEFMERVKGSDRGSYLFGKSIHNIRIERLWRDVTIGFGAKWKWIFQQLETYHGLDVNNLAHLWLLHHLFLVPINQEAKAWAEAWNHHRMSLPDRSSASPVEMFTFGMMENGVRGMNEIMSISDDHLVPDMSLATERDAYGVDWNDLEDAGLVAHHQAHNAADSDDASNPFSSHRPDHFSHVEVPNRPGYCLCGHRRLENHPEQQPPPALPEKGGIQGRCAGFYSPGGNLTFHTICARPNCSQAYFRHEPAKPNPPPAANIPRWEPPPSSSSSSSAQPCSAATTSAFAATPFLAQTRNISVPRDGRIVEYEAAQGINARQPPQQSSARGTAQILKDSNQRNRKNGNVRGARDGTYFEAQLNGSQGYFQDIVLCLLPHTDSTIMGNTDPFDGNTRKRPQFRVFPPVVQQSLDLFVSHKLACQTRIKASTLQHNVYPQILNAVTDYCTRHDYLPDGVPFSEFAARGSSPILLCRLGYYTPGKGIKVMGNHGISGTSWKFSEVQASTRTPHARLCINNMQVIFISFAFPVWGKLPRDGLHHKCFGYHFLLAQSRLVNQEGEAFCDVSRCPAADEDDDDDEMADDEEDERTVEAALTPTPQRLQSSRGRQPSRSPSPVRRLRRRGHQTPIPDISSSSDSYSSSSSHTLDMMAPQPSSNPQFRFPSVPLSGRSTPVENEAARSAIRRSPMRTETPLVNDTILAPTPPLPPATNPFLSAPNSNPVQALSPVLDTEMSSTLSSMPAATWGASDELDFSWRTEPKIFLAPFKLSTNPRTGVSIQAPTAEEAAGLFVQKLKEANGAAKTDIVQPNPRNPTLFAYNLPERANLLTGEKYFTLGRAVEDFARIPDREEQNNSPDVSRVLAQVPAVGDGPLRAVMQKTIECLVRDANFFKASRDGLVMYNFKEVDSLKRLIMAKVIGNVMALHLIWFGTTIPCVDPMLYVLAAQDYQYCKEIETLDEIHHDLSVDLQAWPQTLNERDVQNLRNPESMVRQLMLNYLPTVDVNELVNCDEEEEWDCYTDTMFANALFRCSTPGCLVKKDGGRTPELDALQSGFSLPLTGVQDDKSLRDAFSPQNTAPLLRKMKGRYLDSTEQLFSHLKFSSADPVHAAILQDMLQKYLGGKGHPECLAGDDLIANHSVENSELYRAEQFLESALGTKTLPAGDDWKIFIHLSPPEHPVKEATEDQQAFDERKNRWDLALANHLPPIHFKQCAETVIFYNTVRLFRIPNSSLREFGLFRPTSRQTLKS</sequence>
<feature type="region of interest" description="Disordered" evidence="2">
    <location>
        <begin position="484"/>
        <end position="506"/>
    </location>
</feature>
<accession>A0ABR3FRG9</accession>
<feature type="compositionally biased region" description="Acidic residues" evidence="2">
    <location>
        <begin position="895"/>
        <end position="912"/>
    </location>
</feature>
<dbReference type="InterPro" id="IPR058913">
    <property type="entry name" value="Integrase_dom_put"/>
</dbReference>
<protein>
    <recommendedName>
        <fullName evidence="3">Integrase catalytic domain-containing protein</fullName>
    </recommendedName>
</protein>
<gene>
    <name evidence="4" type="ORF">V5O48_004130</name>
</gene>
<feature type="compositionally biased region" description="Low complexity" evidence="2">
    <location>
        <begin position="922"/>
        <end position="940"/>
    </location>
</feature>
<dbReference type="PROSITE" id="PS50994">
    <property type="entry name" value="INTEGRASE"/>
    <property type="match status" value="1"/>
</dbReference>
<evidence type="ECO:0000256" key="2">
    <source>
        <dbReference type="SAM" id="MobiDB-lite"/>
    </source>
</evidence>
<evidence type="ECO:0000313" key="5">
    <source>
        <dbReference type="Proteomes" id="UP001465976"/>
    </source>
</evidence>
<dbReference type="InterPro" id="IPR036397">
    <property type="entry name" value="RNaseH_sf"/>
</dbReference>
<dbReference type="InterPro" id="IPR012337">
    <property type="entry name" value="RNaseH-like_sf"/>
</dbReference>
<feature type="compositionally biased region" description="Low complexity" evidence="2">
    <location>
        <begin position="956"/>
        <end position="967"/>
    </location>
</feature>
<keyword evidence="5" id="KW-1185">Reference proteome</keyword>
<comment type="caution">
    <text evidence="4">The sequence shown here is derived from an EMBL/GenBank/DDBJ whole genome shotgun (WGS) entry which is preliminary data.</text>
</comment>
<dbReference type="Proteomes" id="UP001465976">
    <property type="component" value="Unassembled WGS sequence"/>
</dbReference>
<reference evidence="4 5" key="1">
    <citation type="submission" date="2024-02" db="EMBL/GenBank/DDBJ databases">
        <title>A draft genome for the cacao thread blight pathogen Marasmius crinis-equi.</title>
        <authorList>
            <person name="Cohen S.P."/>
            <person name="Baruah I.K."/>
            <person name="Amoako-Attah I."/>
            <person name="Bukari Y."/>
            <person name="Meinhardt L.W."/>
            <person name="Bailey B.A."/>
        </authorList>
    </citation>
    <scope>NUCLEOTIDE SEQUENCE [LARGE SCALE GENOMIC DNA]</scope>
    <source>
        <strain evidence="4 5">GH-76</strain>
    </source>
</reference>
<evidence type="ECO:0000313" key="4">
    <source>
        <dbReference type="EMBL" id="KAL0577858.1"/>
    </source>
</evidence>
<feature type="region of interest" description="Disordered" evidence="2">
    <location>
        <begin position="640"/>
        <end position="676"/>
    </location>
</feature>
<feature type="compositionally biased region" description="Pro residues" evidence="2">
    <location>
        <begin position="578"/>
        <end position="595"/>
    </location>
</feature>
<dbReference type="PANTHER" id="PTHR46791:SF5">
    <property type="entry name" value="CLR5 DOMAIN-CONTAINING PROTEIN-RELATED"/>
    <property type="match status" value="1"/>
</dbReference>
<dbReference type="EMBL" id="JBAHYK010000133">
    <property type="protein sequence ID" value="KAL0577858.1"/>
    <property type="molecule type" value="Genomic_DNA"/>
</dbReference>
<feature type="domain" description="Integrase catalytic" evidence="3">
    <location>
        <begin position="251"/>
        <end position="434"/>
    </location>
</feature>
<feature type="region of interest" description="Disordered" evidence="2">
    <location>
        <begin position="573"/>
        <end position="604"/>
    </location>
</feature>
<dbReference type="Gene3D" id="3.30.420.10">
    <property type="entry name" value="Ribonuclease H-like superfamily/Ribonuclease H"/>
    <property type="match status" value="1"/>
</dbReference>
<feature type="compositionally biased region" description="Polar residues" evidence="2">
    <location>
        <begin position="646"/>
        <end position="655"/>
    </location>
</feature>
<feature type="region of interest" description="Disordered" evidence="2">
    <location>
        <begin position="88"/>
        <end position="114"/>
    </location>
</feature>
<dbReference type="PANTHER" id="PTHR46791">
    <property type="entry name" value="EXPRESSED PROTEIN"/>
    <property type="match status" value="1"/>
</dbReference>
<evidence type="ECO:0000259" key="3">
    <source>
        <dbReference type="PROSITE" id="PS50994"/>
    </source>
</evidence>
<dbReference type="Pfam" id="PF24764">
    <property type="entry name" value="rva_4"/>
    <property type="match status" value="1"/>
</dbReference>
<dbReference type="SUPFAM" id="SSF53098">
    <property type="entry name" value="Ribonuclease H-like"/>
    <property type="match status" value="1"/>
</dbReference>
<evidence type="ECO:0000256" key="1">
    <source>
        <dbReference type="ARBA" id="ARBA00022884"/>
    </source>
</evidence>
<organism evidence="4 5">
    <name type="scientific">Marasmius crinis-equi</name>
    <dbReference type="NCBI Taxonomy" id="585013"/>
    <lineage>
        <taxon>Eukaryota</taxon>
        <taxon>Fungi</taxon>
        <taxon>Dikarya</taxon>
        <taxon>Basidiomycota</taxon>
        <taxon>Agaricomycotina</taxon>
        <taxon>Agaricomycetes</taxon>
        <taxon>Agaricomycetidae</taxon>
        <taxon>Agaricales</taxon>
        <taxon>Marasmiineae</taxon>
        <taxon>Marasmiaceae</taxon>
        <taxon>Marasmius</taxon>
    </lineage>
</organism>
<name>A0ABR3FRG9_9AGAR</name>
<feature type="region of interest" description="Disordered" evidence="2">
    <location>
        <begin position="892"/>
        <end position="995"/>
    </location>
</feature>
<dbReference type="InterPro" id="IPR001584">
    <property type="entry name" value="Integrase_cat-core"/>
</dbReference>
<proteinExistence type="predicted"/>